<dbReference type="OrthoDB" id="3217742at2"/>
<evidence type="ECO:0000259" key="7">
    <source>
        <dbReference type="Pfam" id="PF00482"/>
    </source>
</evidence>
<dbReference type="STRING" id="545619.SAMN04489860_2200"/>
<protein>
    <submittedName>
        <fullName evidence="8">Tight adherence protein B</fullName>
    </submittedName>
</protein>
<evidence type="ECO:0000256" key="3">
    <source>
        <dbReference type="ARBA" id="ARBA00022692"/>
    </source>
</evidence>
<feature type="transmembrane region" description="Helical" evidence="6">
    <location>
        <begin position="219"/>
        <end position="239"/>
    </location>
</feature>
<dbReference type="AlphaFoldDB" id="A0A1H1UHM8"/>
<dbReference type="GO" id="GO:0005886">
    <property type="term" value="C:plasma membrane"/>
    <property type="evidence" value="ECO:0007669"/>
    <property type="project" value="UniProtKB-SubCell"/>
</dbReference>
<evidence type="ECO:0000256" key="2">
    <source>
        <dbReference type="ARBA" id="ARBA00022475"/>
    </source>
</evidence>
<keyword evidence="9" id="KW-1185">Reference proteome</keyword>
<dbReference type="InterPro" id="IPR018076">
    <property type="entry name" value="T2SS_GspF_dom"/>
</dbReference>
<organism evidence="8 9">
    <name type="scientific">Paraoerskovia marina</name>
    <dbReference type="NCBI Taxonomy" id="545619"/>
    <lineage>
        <taxon>Bacteria</taxon>
        <taxon>Bacillati</taxon>
        <taxon>Actinomycetota</taxon>
        <taxon>Actinomycetes</taxon>
        <taxon>Micrococcales</taxon>
        <taxon>Cellulomonadaceae</taxon>
        <taxon>Paraoerskovia</taxon>
    </lineage>
</organism>
<evidence type="ECO:0000313" key="9">
    <source>
        <dbReference type="Proteomes" id="UP000185663"/>
    </source>
</evidence>
<evidence type="ECO:0000256" key="6">
    <source>
        <dbReference type="SAM" id="Phobius"/>
    </source>
</evidence>
<feature type="transmembrane region" description="Helical" evidence="6">
    <location>
        <begin position="61"/>
        <end position="94"/>
    </location>
</feature>
<reference evidence="8 9" key="1">
    <citation type="submission" date="2016-10" db="EMBL/GenBank/DDBJ databases">
        <authorList>
            <person name="de Groot N.N."/>
        </authorList>
    </citation>
    <scope>NUCLEOTIDE SEQUENCE [LARGE SCALE GENOMIC DNA]</scope>
    <source>
        <strain evidence="8 9">DSM 22126</strain>
    </source>
</reference>
<keyword evidence="4 6" id="KW-1133">Transmembrane helix</keyword>
<keyword evidence="2" id="KW-1003">Cell membrane</keyword>
<dbReference type="Proteomes" id="UP000185663">
    <property type="component" value="Chromosome I"/>
</dbReference>
<comment type="subcellular location">
    <subcellularLocation>
        <location evidence="1">Cell membrane</location>
        <topology evidence="1">Multi-pass membrane protein</topology>
    </subcellularLocation>
</comment>
<dbReference type="EMBL" id="LT629776">
    <property type="protein sequence ID" value="SDS71938.1"/>
    <property type="molecule type" value="Genomic_DNA"/>
</dbReference>
<dbReference type="PANTHER" id="PTHR35007:SF2">
    <property type="entry name" value="PILUS ASSEMBLE PROTEIN"/>
    <property type="match status" value="1"/>
</dbReference>
<dbReference type="Pfam" id="PF00482">
    <property type="entry name" value="T2SSF"/>
    <property type="match status" value="1"/>
</dbReference>
<evidence type="ECO:0000313" key="8">
    <source>
        <dbReference type="EMBL" id="SDS71938.1"/>
    </source>
</evidence>
<evidence type="ECO:0000256" key="5">
    <source>
        <dbReference type="ARBA" id="ARBA00023136"/>
    </source>
</evidence>
<dbReference type="RefSeq" id="WP_083372518.1">
    <property type="nucleotide sequence ID" value="NZ_LT629776.1"/>
</dbReference>
<accession>A0A1H1UHM8</accession>
<evidence type="ECO:0000256" key="1">
    <source>
        <dbReference type="ARBA" id="ARBA00004651"/>
    </source>
</evidence>
<feature type="transmembrane region" description="Helical" evidence="6">
    <location>
        <begin position="245"/>
        <end position="268"/>
    </location>
</feature>
<evidence type="ECO:0000256" key="4">
    <source>
        <dbReference type="ARBA" id="ARBA00022989"/>
    </source>
</evidence>
<sequence>MGVVVGLLLGAGCCLVWLSCWTNPAARSRTRGWTARVQDMLSQAGLPDVTPGALLGVSSAAGLAALAVVFAVTRSITISVCFAAMAGAAPWLLVRGQARRRRVRLRDVWAEAVDHLASGVRAGLSLPEALVQLGERGPDDLREPFRRFGQDYRSAGRFGEALDALKARLADPVGDRIVEALRVTRDVGGADLGRMLRTLSGFLREDARTRGELEARQSWTINGARVAVAGPWVVLGLLATRPETAAAFDSVTGALVLAGGAACSLVAYRAMVHIGRLPDEERVLR</sequence>
<dbReference type="eggNOG" id="COG2064">
    <property type="taxonomic scope" value="Bacteria"/>
</dbReference>
<name>A0A1H1UHM8_9CELL</name>
<gene>
    <name evidence="8" type="ORF">SAMN04489860_2200</name>
</gene>
<keyword evidence="3 6" id="KW-0812">Transmembrane</keyword>
<feature type="domain" description="Type II secretion system protein GspF" evidence="7">
    <location>
        <begin position="113"/>
        <end position="238"/>
    </location>
</feature>
<proteinExistence type="predicted"/>
<dbReference type="PANTHER" id="PTHR35007">
    <property type="entry name" value="INTEGRAL MEMBRANE PROTEIN-RELATED"/>
    <property type="match status" value="1"/>
</dbReference>
<keyword evidence="5 6" id="KW-0472">Membrane</keyword>